<evidence type="ECO:0000313" key="3">
    <source>
        <dbReference type="EMBL" id="QPH15799.1"/>
    </source>
</evidence>
<evidence type="ECO:0000259" key="2">
    <source>
        <dbReference type="PROSITE" id="PS50022"/>
    </source>
</evidence>
<dbReference type="InterPro" id="IPR008979">
    <property type="entry name" value="Galactose-bd-like_sf"/>
</dbReference>
<dbReference type="InterPro" id="IPR011043">
    <property type="entry name" value="Gal_Oxase/kelch_b-propeller"/>
</dbReference>
<dbReference type="CDD" id="cd02851">
    <property type="entry name" value="E_set_GO_C"/>
    <property type="match status" value="1"/>
</dbReference>
<dbReference type="Pfam" id="PF00754">
    <property type="entry name" value="F5_F8_type_C"/>
    <property type="match status" value="1"/>
</dbReference>
<dbReference type="SMR" id="A0A7U3SN43"/>
<dbReference type="Gene3D" id="2.60.120.260">
    <property type="entry name" value="Galactose-binding domain-like"/>
    <property type="match status" value="1"/>
</dbReference>
<dbReference type="PANTHER" id="PTHR32208:SF68">
    <property type="entry name" value="GALACTOSE OXIDASE"/>
    <property type="match status" value="1"/>
</dbReference>
<dbReference type="OrthoDB" id="2019572at2759"/>
<name>A0A7U3SN43_EPIFF</name>
<dbReference type="Pfam" id="PF09118">
    <property type="entry name" value="GO-like_E_set"/>
    <property type="match status" value="1"/>
</dbReference>
<dbReference type="InterPro" id="IPR009880">
    <property type="entry name" value="Glyoxal_oxidase_N"/>
</dbReference>
<dbReference type="InterPro" id="IPR037293">
    <property type="entry name" value="Gal_Oxidase_central_sf"/>
</dbReference>
<dbReference type="InterPro" id="IPR013783">
    <property type="entry name" value="Ig-like_fold"/>
</dbReference>
<dbReference type="InterPro" id="IPR000421">
    <property type="entry name" value="FA58C"/>
</dbReference>
<dbReference type="InterPro" id="IPR014756">
    <property type="entry name" value="Ig_E-set"/>
</dbReference>
<gene>
    <name evidence="3" type="ORF">C2857_000297</name>
</gene>
<evidence type="ECO:0000256" key="1">
    <source>
        <dbReference type="ARBA" id="ARBA00022729"/>
    </source>
</evidence>
<dbReference type="SMART" id="SM00231">
    <property type="entry name" value="FA58C"/>
    <property type="match status" value="1"/>
</dbReference>
<dbReference type="Proteomes" id="UP000594364">
    <property type="component" value="Chromosome 6"/>
</dbReference>
<protein>
    <recommendedName>
        <fullName evidence="2">F5/8 type C domain-containing protein</fullName>
    </recommendedName>
</protein>
<dbReference type="PANTHER" id="PTHR32208">
    <property type="entry name" value="SECRETED PROTEIN-RELATED"/>
    <property type="match status" value="1"/>
</dbReference>
<dbReference type="SMART" id="SM00612">
    <property type="entry name" value="Kelch"/>
    <property type="match status" value="3"/>
</dbReference>
<evidence type="ECO:0000313" key="4">
    <source>
        <dbReference type="Proteomes" id="UP000594364"/>
    </source>
</evidence>
<dbReference type="PROSITE" id="PS50022">
    <property type="entry name" value="FA58C_3"/>
    <property type="match status" value="1"/>
</dbReference>
<dbReference type="Gene3D" id="2.60.40.10">
    <property type="entry name" value="Immunoglobulins"/>
    <property type="match status" value="1"/>
</dbReference>
<accession>A0A7U3SN43</accession>
<dbReference type="SUPFAM" id="SSF49785">
    <property type="entry name" value="Galactose-binding domain-like"/>
    <property type="match status" value="1"/>
</dbReference>
<dbReference type="SUPFAM" id="SSF50965">
    <property type="entry name" value="Galactose oxidase, central domain"/>
    <property type="match status" value="1"/>
</dbReference>
<dbReference type="Pfam" id="PF07250">
    <property type="entry name" value="Glyoxal_oxid_N"/>
    <property type="match status" value="1"/>
</dbReference>
<proteinExistence type="predicted"/>
<keyword evidence="1" id="KW-0732">Signal</keyword>
<dbReference type="Pfam" id="PF01344">
    <property type="entry name" value="Kelch_1"/>
    <property type="match status" value="1"/>
</dbReference>
<dbReference type="InterPro" id="IPR015202">
    <property type="entry name" value="GO-like_E_set"/>
</dbReference>
<dbReference type="InterPro" id="IPR006652">
    <property type="entry name" value="Kelch_1"/>
</dbReference>
<dbReference type="AlphaFoldDB" id="A0A7U3SN43"/>
<dbReference type="SUPFAM" id="SSF81296">
    <property type="entry name" value="E set domains"/>
    <property type="match status" value="1"/>
</dbReference>
<sequence>MVNLSSDQHPRGLVGAMQRLVVSRNTSISDLVFFCLVNGPLSISIVEMKVEACFLLAIAAKLAHSAAVDPNAFKFKHYSEGPTSAKLFAAPPDGNEIISAGWKVTCDSFEPGNECVKAIDGNNGSFWHTAINNANLPHQIVVDLGLTKNVNGISALPRQDGNSHGWITAHEVAVSADNKNWETVALGAWYGGDETPKTANFETRSIRYLRLRATGEAGGNQWTSLAELKVYEAKAGPTAYNGKGQWGPTINFPTVPVAGTVDPLSGQVLVWSSYTYDNFQGSPNDRVFTALWDPATNIVTPKLVDSTDHDMFCPGISIDGTGQLVVTGGNSASKTTLYDFRSQTWIPSADMNVARGYQSSATLSDGRVFTIGGSWSGGWFKKNGEVYDPRTKKWTLLNGADVTPMLTNDARGIYRSDNHGWLFGWKKGSVFQAGPSTAMNWYTTSGAGGVTPAGKRSSSRGADPDSMNGNAVMYDAAQGKILTVGGSPSYDDSSATAHAHIITIGDVGTQAQVKFASNGMYSARAFHSSVVLPDGTTFITGGQSYAVPFSDENAQLTPELYDPAADAFTQQQPNSIVRVYHSIALLMHDGRVFSAGGGLCGGGCKVNHFDGQIFTPQYLLTSSGQPATRPVIQSVTQSDRSITIATDSAVESASLVRFGTATHAVDTDQRRIPLTLHGNGTTQYTTVVPSDPGIVTPGYYMLFVMNSKGVPSVSKTVQFLI</sequence>
<dbReference type="EMBL" id="CP031390">
    <property type="protein sequence ID" value="QPH15799.1"/>
    <property type="molecule type" value="Genomic_DNA"/>
</dbReference>
<feature type="domain" description="F5/8 type C" evidence="2">
    <location>
        <begin position="79"/>
        <end position="233"/>
    </location>
</feature>
<reference evidence="3 4" key="1">
    <citation type="journal article" date="2018" name="PLoS Genet.">
        <title>Repeat elements organise 3D genome structure and mediate transcription in the filamentous fungus Epichloe festucae.</title>
        <authorList>
            <person name="Winter D.J."/>
            <person name="Ganley A.R.D."/>
            <person name="Young C.A."/>
            <person name="Liachko I."/>
            <person name="Schardl C.L."/>
            <person name="Dupont P.Y."/>
            <person name="Berry D."/>
            <person name="Ram A."/>
            <person name="Scott B."/>
            <person name="Cox M.P."/>
        </authorList>
    </citation>
    <scope>NUCLEOTIDE SEQUENCE [LARGE SCALE GENOMIC DNA]</scope>
    <source>
        <strain evidence="3 4">Fl1</strain>
    </source>
</reference>
<organism evidence="3 4">
    <name type="scientific">Epichloe festucae (strain Fl1)</name>
    <dbReference type="NCBI Taxonomy" id="877507"/>
    <lineage>
        <taxon>Eukaryota</taxon>
        <taxon>Fungi</taxon>
        <taxon>Dikarya</taxon>
        <taxon>Ascomycota</taxon>
        <taxon>Pezizomycotina</taxon>
        <taxon>Sordariomycetes</taxon>
        <taxon>Hypocreomycetidae</taxon>
        <taxon>Hypocreales</taxon>
        <taxon>Clavicipitaceae</taxon>
        <taxon>Epichloe</taxon>
    </lineage>
</organism>
<keyword evidence="4" id="KW-1185">Reference proteome</keyword>
<dbReference type="Gene3D" id="2.130.10.80">
    <property type="entry name" value="Galactose oxidase/kelch, beta-propeller"/>
    <property type="match status" value="1"/>
</dbReference>